<comment type="caution">
    <text evidence="1">The sequence shown here is derived from an EMBL/GenBank/DDBJ whole genome shotgun (WGS) entry which is preliminary data.</text>
</comment>
<accession>A0ABU0NHU0</accession>
<reference evidence="1 2" key="1">
    <citation type="submission" date="2023-07" db="EMBL/GenBank/DDBJ databases">
        <title>Comparative genomics of wheat-associated soil bacteria to identify genetic determinants of phenazine resistance.</title>
        <authorList>
            <person name="Mouncey N."/>
        </authorList>
    </citation>
    <scope>NUCLEOTIDE SEQUENCE [LARGE SCALE GENOMIC DNA]</scope>
    <source>
        <strain evidence="1 2">B2I6</strain>
    </source>
</reference>
<keyword evidence="2" id="KW-1185">Reference proteome</keyword>
<gene>
    <name evidence="1" type="ORF">QF030_000818</name>
</gene>
<evidence type="ECO:0000313" key="1">
    <source>
        <dbReference type="EMBL" id="MDQ0578640.1"/>
    </source>
</evidence>
<organism evidence="1 2">
    <name type="scientific">Streptomyces rishiriensis</name>
    <dbReference type="NCBI Taxonomy" id="68264"/>
    <lineage>
        <taxon>Bacteria</taxon>
        <taxon>Bacillati</taxon>
        <taxon>Actinomycetota</taxon>
        <taxon>Actinomycetes</taxon>
        <taxon>Kitasatosporales</taxon>
        <taxon>Streptomycetaceae</taxon>
        <taxon>Streptomyces</taxon>
    </lineage>
</organism>
<name>A0ABU0NHU0_STRRH</name>
<dbReference type="EMBL" id="JAUSWV010000002">
    <property type="protein sequence ID" value="MDQ0578640.1"/>
    <property type="molecule type" value="Genomic_DNA"/>
</dbReference>
<proteinExistence type="predicted"/>
<dbReference type="Proteomes" id="UP001230654">
    <property type="component" value="Unassembled WGS sequence"/>
</dbReference>
<sequence length="67" mass="7339">MKWVRHRASARPWLLYNSTCTAGDVTALDDDLAQHVQAVAQAVRDTFCQWSARPPASTEAAIGELLA</sequence>
<protein>
    <submittedName>
        <fullName evidence="1">Uncharacterized protein</fullName>
    </submittedName>
</protein>
<evidence type="ECO:0000313" key="2">
    <source>
        <dbReference type="Proteomes" id="UP001230654"/>
    </source>
</evidence>